<feature type="transmembrane region" description="Helical" evidence="2">
    <location>
        <begin position="369"/>
        <end position="388"/>
    </location>
</feature>
<dbReference type="GO" id="GO:0009103">
    <property type="term" value="P:lipopolysaccharide biosynthetic process"/>
    <property type="evidence" value="ECO:0007669"/>
    <property type="project" value="TreeGrafter"/>
</dbReference>
<evidence type="ECO:0000256" key="1">
    <source>
        <dbReference type="ARBA" id="ARBA00022679"/>
    </source>
</evidence>
<feature type="transmembrane region" description="Helical" evidence="2">
    <location>
        <begin position="121"/>
        <end position="142"/>
    </location>
</feature>
<keyword evidence="2" id="KW-0472">Membrane</keyword>
<dbReference type="Gene3D" id="3.40.50.2000">
    <property type="entry name" value="Glycogen Phosphorylase B"/>
    <property type="match status" value="2"/>
</dbReference>
<accession>A0A1M6NAZ7</accession>
<dbReference type="Pfam" id="PF13439">
    <property type="entry name" value="Glyco_transf_4"/>
    <property type="match status" value="1"/>
</dbReference>
<dbReference type="InterPro" id="IPR001296">
    <property type="entry name" value="Glyco_trans_1"/>
</dbReference>
<dbReference type="InterPro" id="IPR028098">
    <property type="entry name" value="Glyco_trans_4-like_N"/>
</dbReference>
<dbReference type="EMBL" id="FRAI01000009">
    <property type="protein sequence ID" value="SHJ92827.1"/>
    <property type="molecule type" value="Genomic_DNA"/>
</dbReference>
<dbReference type="OrthoDB" id="9795068at2"/>
<evidence type="ECO:0000259" key="4">
    <source>
        <dbReference type="Pfam" id="PF13439"/>
    </source>
</evidence>
<evidence type="ECO:0000313" key="6">
    <source>
        <dbReference type="Proteomes" id="UP000243547"/>
    </source>
</evidence>
<feature type="domain" description="Glycosyltransferase subfamily 4-like N-terminal" evidence="4">
    <location>
        <begin position="444"/>
        <end position="556"/>
    </location>
</feature>
<dbReference type="AlphaFoldDB" id="A0A1M6NAZ7"/>
<evidence type="ECO:0000313" key="5">
    <source>
        <dbReference type="EMBL" id="SHJ92827.1"/>
    </source>
</evidence>
<dbReference type="Pfam" id="PF00534">
    <property type="entry name" value="Glycos_transf_1"/>
    <property type="match status" value="1"/>
</dbReference>
<dbReference type="Proteomes" id="UP000243547">
    <property type="component" value="Unassembled WGS sequence"/>
</dbReference>
<keyword evidence="1 5" id="KW-0808">Transferase</keyword>
<evidence type="ECO:0000259" key="3">
    <source>
        <dbReference type="Pfam" id="PF00534"/>
    </source>
</evidence>
<feature type="transmembrane region" description="Helical" evidence="2">
    <location>
        <begin position="162"/>
        <end position="181"/>
    </location>
</feature>
<keyword evidence="2" id="KW-0812">Transmembrane</keyword>
<keyword evidence="2" id="KW-1133">Transmembrane helix</keyword>
<dbReference type="GO" id="GO:0016757">
    <property type="term" value="F:glycosyltransferase activity"/>
    <property type="evidence" value="ECO:0007669"/>
    <property type="project" value="InterPro"/>
</dbReference>
<dbReference type="PANTHER" id="PTHR46401">
    <property type="entry name" value="GLYCOSYLTRANSFERASE WBBK-RELATED"/>
    <property type="match status" value="1"/>
</dbReference>
<feature type="transmembrane region" description="Helical" evidence="2">
    <location>
        <begin position="228"/>
        <end position="246"/>
    </location>
</feature>
<feature type="transmembrane region" description="Helical" evidence="2">
    <location>
        <begin position="12"/>
        <end position="32"/>
    </location>
</feature>
<dbReference type="STRING" id="1120989.SAMN02745227_01094"/>
<keyword evidence="6" id="KW-1185">Reference proteome</keyword>
<feature type="transmembrane region" description="Helical" evidence="2">
    <location>
        <begin position="92"/>
        <end position="112"/>
    </location>
</feature>
<feature type="transmembrane region" description="Helical" evidence="2">
    <location>
        <begin position="193"/>
        <end position="216"/>
    </location>
</feature>
<reference evidence="6" key="1">
    <citation type="submission" date="2016-11" db="EMBL/GenBank/DDBJ databases">
        <authorList>
            <person name="Varghese N."/>
            <person name="Submissions S."/>
        </authorList>
    </citation>
    <scope>NUCLEOTIDE SEQUENCE [LARGE SCALE GENOMIC DNA]</scope>
    <source>
        <strain evidence="6">DSM 14826</strain>
    </source>
</reference>
<proteinExistence type="predicted"/>
<gene>
    <name evidence="5" type="ORF">SAMN02745227_01094</name>
</gene>
<name>A0A1M6NAZ7_9FIRM</name>
<dbReference type="CDD" id="cd03801">
    <property type="entry name" value="GT4_PimA-like"/>
    <property type="match status" value="1"/>
</dbReference>
<feature type="domain" description="Glycosyl transferase family 1" evidence="3">
    <location>
        <begin position="564"/>
        <end position="732"/>
    </location>
</feature>
<sequence length="757" mass="88032">MEKLFIKLDEKIEKIIVAALFVFLFIDIINGFLLRANIINVISLSQIFKFNILLLMLYLILKKSMNKLKTINLVYLCFFLILIAFLKEFQQIIDLLKFSLFLIFFYFGKIYLKDKKIVDKIFLINFLFIVVNIFLGILGLGFPQYQANSIGTRGFFYAGNDLTMVFLILSFYILFIIWYSYNKKFYYVFSMFLYFLAVNLATKSSILGIIIITLFFPLKNIKITKENFKKILFITFILMVFIIFLLKLTVFEDLIERNIAALNRYNNNIISTILSGRDIAFVRVFEEFKRDFSLFRLFIGMNKRVVIEMELFDIFFNYGLLGLFLFVGIIYEVYKDSFKYFKESIYVKDILFLNLLMLLFSFLSGHVFLSASVNVFISLLNVGLLNVLEKKAKSNNKRIFLISNMYPSEDNPYFGVFVKNTEDLLAEHSYITTQKAVINRTNLTLGEKIKNYLAFYFNIIYLGLKVEDYDIIYAHFITHSSIPLISLKFFVNKPLIINTHGSDVLVKGKLAKILSFFSSIIVKLADLIVVPSDYFKEIVSKKFNVSEEKIIVFPSGGIDCTIFFPDKGEKNENYVLGFVSRIEKGKGWDIFIDIIQKFNYKYPHISIEGIIIGDGKDGNKCLQKIDNLNLTSKIKFLGGLPPKKLKEYYNKFDILIFPTRLEESLGLVGLEAMACKTPVIASNIGGIRTYIKDNVNGFLVDVDDIDGFIETIYKYLNLTEKEKEKICDNAYQTSLMYDKKRVINNFIQRLQLIERKK</sequence>
<dbReference type="SUPFAM" id="SSF53756">
    <property type="entry name" value="UDP-Glycosyltransferase/glycogen phosphorylase"/>
    <property type="match status" value="1"/>
</dbReference>
<organism evidence="5 6">
    <name type="scientific">Anaerobranca californiensis DSM 14826</name>
    <dbReference type="NCBI Taxonomy" id="1120989"/>
    <lineage>
        <taxon>Bacteria</taxon>
        <taxon>Bacillati</taxon>
        <taxon>Bacillota</taxon>
        <taxon>Clostridia</taxon>
        <taxon>Eubacteriales</taxon>
        <taxon>Proteinivoracaceae</taxon>
        <taxon>Anaerobranca</taxon>
    </lineage>
</organism>
<protein>
    <submittedName>
        <fullName evidence="5">Glycosyltransferase involved in cell wall bisynthesis</fullName>
    </submittedName>
</protein>
<dbReference type="RefSeq" id="WP_072906940.1">
    <property type="nucleotide sequence ID" value="NZ_FRAI01000009.1"/>
</dbReference>
<dbReference type="PANTHER" id="PTHR46401:SF2">
    <property type="entry name" value="GLYCOSYLTRANSFERASE WBBK-RELATED"/>
    <property type="match status" value="1"/>
</dbReference>
<feature type="transmembrane region" description="Helical" evidence="2">
    <location>
        <begin position="68"/>
        <end position="86"/>
    </location>
</feature>
<feature type="transmembrane region" description="Helical" evidence="2">
    <location>
        <begin position="314"/>
        <end position="334"/>
    </location>
</feature>
<evidence type="ECO:0000256" key="2">
    <source>
        <dbReference type="SAM" id="Phobius"/>
    </source>
</evidence>
<feature type="transmembrane region" description="Helical" evidence="2">
    <location>
        <begin position="38"/>
        <end position="61"/>
    </location>
</feature>